<dbReference type="InterPro" id="IPR005025">
    <property type="entry name" value="FMN_Rdtase-like_dom"/>
</dbReference>
<evidence type="ECO:0000259" key="3">
    <source>
        <dbReference type="Pfam" id="PF03358"/>
    </source>
</evidence>
<gene>
    <name evidence="4" type="ORF">IAC10_11130</name>
</gene>
<dbReference type="GO" id="GO:0016491">
    <property type="term" value="F:oxidoreductase activity"/>
    <property type="evidence" value="ECO:0007669"/>
    <property type="project" value="InterPro"/>
</dbReference>
<dbReference type="PANTHER" id="PTHR43278">
    <property type="entry name" value="NAD(P)H-DEPENDENT FMN-CONTAINING OXIDOREDUCTASE YWQN-RELATED"/>
    <property type="match status" value="1"/>
</dbReference>
<dbReference type="InterPro" id="IPR029039">
    <property type="entry name" value="Flavoprotein-like_sf"/>
</dbReference>
<evidence type="ECO:0000313" key="4">
    <source>
        <dbReference type="EMBL" id="HIS37160.1"/>
    </source>
</evidence>
<sequence length="180" mass="19918">MSKKVLIISSSPRKGGNSDILCDKFLEGSQAAGNQVEKIFLRDKKINYCTGCGFCNTNDYSGCSQQDDAGEILEKMVEADVIVFATPVYFYTMCAQLKTLIDRCCARYTHINNKEFYYIMTAADGNPHAMDRVIEELRGFLYCLSGAKEKGMIIGTGVWQKGDAASTQLPQQAYNLGKSV</sequence>
<organism evidence="4 5">
    <name type="scientific">Candidatus Scatousia excrementigallinarum</name>
    <dbReference type="NCBI Taxonomy" id="2840935"/>
    <lineage>
        <taxon>Bacteria</taxon>
        <taxon>Candidatus Scatousia</taxon>
    </lineage>
</organism>
<evidence type="ECO:0000313" key="5">
    <source>
        <dbReference type="Proteomes" id="UP000823928"/>
    </source>
</evidence>
<dbReference type="PANTHER" id="PTHR43278:SF4">
    <property type="entry name" value="NAD(P)H-DEPENDENT FMN-CONTAINING OXIDOREDUCTASE YWQN-RELATED"/>
    <property type="match status" value="1"/>
</dbReference>
<dbReference type="Proteomes" id="UP000823928">
    <property type="component" value="Unassembled WGS sequence"/>
</dbReference>
<dbReference type="Pfam" id="PF03358">
    <property type="entry name" value="FMN_red"/>
    <property type="match status" value="1"/>
</dbReference>
<feature type="domain" description="NADPH-dependent FMN reductase-like" evidence="3">
    <location>
        <begin position="4"/>
        <end position="143"/>
    </location>
</feature>
<protein>
    <submittedName>
        <fullName evidence="4">Flavodoxin family protein</fullName>
    </submittedName>
</protein>
<reference evidence="4" key="2">
    <citation type="journal article" date="2021" name="PeerJ">
        <title>Extensive microbial diversity within the chicken gut microbiome revealed by metagenomics and culture.</title>
        <authorList>
            <person name="Gilroy R."/>
            <person name="Ravi A."/>
            <person name="Getino M."/>
            <person name="Pursley I."/>
            <person name="Horton D.L."/>
            <person name="Alikhan N.F."/>
            <person name="Baker D."/>
            <person name="Gharbi K."/>
            <person name="Hall N."/>
            <person name="Watson M."/>
            <person name="Adriaenssens E.M."/>
            <person name="Foster-Nyarko E."/>
            <person name="Jarju S."/>
            <person name="Secka A."/>
            <person name="Antonio M."/>
            <person name="Oren A."/>
            <person name="Chaudhuri R.R."/>
            <person name="La Ragione R."/>
            <person name="Hildebrand F."/>
            <person name="Pallen M.J."/>
        </authorList>
    </citation>
    <scope>NUCLEOTIDE SEQUENCE</scope>
    <source>
        <strain evidence="4">6276</strain>
    </source>
</reference>
<dbReference type="InterPro" id="IPR051796">
    <property type="entry name" value="ISF_SsuE-like"/>
</dbReference>
<evidence type="ECO:0000256" key="2">
    <source>
        <dbReference type="ARBA" id="ARBA00022643"/>
    </source>
</evidence>
<dbReference type="AlphaFoldDB" id="A0A9D1JPE1"/>
<reference evidence="4" key="1">
    <citation type="submission" date="2020-10" db="EMBL/GenBank/DDBJ databases">
        <authorList>
            <person name="Gilroy R."/>
        </authorList>
    </citation>
    <scope>NUCLEOTIDE SEQUENCE</scope>
    <source>
        <strain evidence="4">6276</strain>
    </source>
</reference>
<accession>A0A9D1JPE1</accession>
<keyword evidence="2" id="KW-0288">FMN</keyword>
<dbReference type="SUPFAM" id="SSF52218">
    <property type="entry name" value="Flavoproteins"/>
    <property type="match status" value="1"/>
</dbReference>
<keyword evidence="1" id="KW-0285">Flavoprotein</keyword>
<dbReference type="Gene3D" id="3.40.50.360">
    <property type="match status" value="1"/>
</dbReference>
<evidence type="ECO:0000256" key="1">
    <source>
        <dbReference type="ARBA" id="ARBA00022630"/>
    </source>
</evidence>
<name>A0A9D1JPE1_9BACT</name>
<comment type="caution">
    <text evidence="4">The sequence shown here is derived from an EMBL/GenBank/DDBJ whole genome shotgun (WGS) entry which is preliminary data.</text>
</comment>
<dbReference type="EMBL" id="DVIU01000217">
    <property type="protein sequence ID" value="HIS37160.1"/>
    <property type="molecule type" value="Genomic_DNA"/>
</dbReference>
<proteinExistence type="predicted"/>